<protein>
    <submittedName>
        <fullName evidence="2">Uncharacterized protein</fullName>
    </submittedName>
</protein>
<sequence>MGGSEPEQVCKNHPYHDQKQGVCASCLRERLTQLIYVNTSQSAIMAPPSFASSLSSSPGDPYSFASSSNHVSRRRHHRNISENNNNNMGSISFRVSVGNRLKKSRSIAFVSRNLVGEVKNGKKNDGFWTKLLHLKGKKDQVLMRSAVSMKERRQLHWRVVFLYRPTPTCSTLELVAQTKAVFFRPVVIVELLSRRRATLVR</sequence>
<evidence type="ECO:0000313" key="2">
    <source>
        <dbReference type="EMBL" id="CAK7354604.1"/>
    </source>
</evidence>
<dbReference type="EMBL" id="CAWUPB010001195">
    <property type="protein sequence ID" value="CAK7354604.1"/>
    <property type="molecule type" value="Genomic_DNA"/>
</dbReference>
<organism evidence="2 3">
    <name type="scientific">Dovyalis caffra</name>
    <dbReference type="NCBI Taxonomy" id="77055"/>
    <lineage>
        <taxon>Eukaryota</taxon>
        <taxon>Viridiplantae</taxon>
        <taxon>Streptophyta</taxon>
        <taxon>Embryophyta</taxon>
        <taxon>Tracheophyta</taxon>
        <taxon>Spermatophyta</taxon>
        <taxon>Magnoliopsida</taxon>
        <taxon>eudicotyledons</taxon>
        <taxon>Gunneridae</taxon>
        <taxon>Pentapetalae</taxon>
        <taxon>rosids</taxon>
        <taxon>fabids</taxon>
        <taxon>Malpighiales</taxon>
        <taxon>Salicaceae</taxon>
        <taxon>Flacourtieae</taxon>
        <taxon>Dovyalis</taxon>
    </lineage>
</organism>
<proteinExistence type="predicted"/>
<keyword evidence="3" id="KW-1185">Reference proteome</keyword>
<name>A0AAV1SR45_9ROSI</name>
<feature type="compositionally biased region" description="Low complexity" evidence="1">
    <location>
        <begin position="61"/>
        <end position="70"/>
    </location>
</feature>
<comment type="caution">
    <text evidence="2">The sequence shown here is derived from an EMBL/GenBank/DDBJ whole genome shotgun (WGS) entry which is preliminary data.</text>
</comment>
<evidence type="ECO:0000256" key="1">
    <source>
        <dbReference type="SAM" id="MobiDB-lite"/>
    </source>
</evidence>
<dbReference type="Pfam" id="PF05340">
    <property type="entry name" value="DUF740"/>
    <property type="match status" value="1"/>
</dbReference>
<dbReference type="InterPro" id="IPR008004">
    <property type="entry name" value="OCTOPUS-like"/>
</dbReference>
<dbReference type="PANTHER" id="PTHR34046">
    <property type="entry name" value="OS06G0218800 PROTEIN"/>
    <property type="match status" value="1"/>
</dbReference>
<accession>A0AAV1SR45</accession>
<dbReference type="AlphaFoldDB" id="A0AAV1SR45"/>
<dbReference type="PANTHER" id="PTHR34046:SF19">
    <property type="entry name" value="RAPIDLY ELICITED PROTEIN, PUTATIVE-RELATED"/>
    <property type="match status" value="1"/>
</dbReference>
<feature type="region of interest" description="Disordered" evidence="1">
    <location>
        <begin position="61"/>
        <end position="85"/>
    </location>
</feature>
<evidence type="ECO:0000313" key="3">
    <source>
        <dbReference type="Proteomes" id="UP001314170"/>
    </source>
</evidence>
<reference evidence="2 3" key="1">
    <citation type="submission" date="2024-01" db="EMBL/GenBank/DDBJ databases">
        <authorList>
            <person name="Waweru B."/>
        </authorList>
    </citation>
    <scope>NUCLEOTIDE SEQUENCE [LARGE SCALE GENOMIC DNA]</scope>
</reference>
<dbReference type="Proteomes" id="UP001314170">
    <property type="component" value="Unassembled WGS sequence"/>
</dbReference>
<gene>
    <name evidence="2" type="ORF">DCAF_LOCUS25247</name>
</gene>